<dbReference type="GO" id="GO:0005506">
    <property type="term" value="F:iron ion binding"/>
    <property type="evidence" value="ECO:0007669"/>
    <property type="project" value="InterPro"/>
</dbReference>
<evidence type="ECO:0000313" key="8">
    <source>
        <dbReference type="Proteomes" id="UP000799302"/>
    </source>
</evidence>
<dbReference type="OrthoDB" id="1470350at2759"/>
<gene>
    <name evidence="7" type="ORF">BT63DRAFT_411683</name>
</gene>
<protein>
    <submittedName>
        <fullName evidence="7">Cytochrome P450</fullName>
    </submittedName>
</protein>
<organism evidence="7 8">
    <name type="scientific">Microthyrium microscopicum</name>
    <dbReference type="NCBI Taxonomy" id="703497"/>
    <lineage>
        <taxon>Eukaryota</taxon>
        <taxon>Fungi</taxon>
        <taxon>Dikarya</taxon>
        <taxon>Ascomycota</taxon>
        <taxon>Pezizomycotina</taxon>
        <taxon>Dothideomycetes</taxon>
        <taxon>Dothideomycetes incertae sedis</taxon>
        <taxon>Microthyriales</taxon>
        <taxon>Microthyriaceae</taxon>
        <taxon>Microthyrium</taxon>
    </lineage>
</organism>
<dbReference type="SUPFAM" id="SSF48264">
    <property type="entry name" value="Cytochrome P450"/>
    <property type="match status" value="1"/>
</dbReference>
<keyword evidence="5 6" id="KW-0349">Heme</keyword>
<evidence type="ECO:0000256" key="5">
    <source>
        <dbReference type="PIRSR" id="PIRSR602403-1"/>
    </source>
</evidence>
<dbReference type="Proteomes" id="UP000799302">
    <property type="component" value="Unassembled WGS sequence"/>
</dbReference>
<comment type="similarity">
    <text evidence="2 6">Belongs to the cytochrome P450 family.</text>
</comment>
<dbReference type="InterPro" id="IPR050121">
    <property type="entry name" value="Cytochrome_P450_monoxygenase"/>
</dbReference>
<dbReference type="PROSITE" id="PS00086">
    <property type="entry name" value="CYTOCHROME_P450"/>
    <property type="match status" value="1"/>
</dbReference>
<feature type="binding site" description="axial binding residue" evidence="5">
    <location>
        <position position="460"/>
    </location>
    <ligand>
        <name>heme</name>
        <dbReference type="ChEBI" id="CHEBI:30413"/>
    </ligand>
    <ligandPart>
        <name>Fe</name>
        <dbReference type="ChEBI" id="CHEBI:18248"/>
    </ligandPart>
</feature>
<dbReference type="GO" id="GO:0020037">
    <property type="term" value="F:heme binding"/>
    <property type="evidence" value="ECO:0007669"/>
    <property type="project" value="InterPro"/>
</dbReference>
<dbReference type="InterPro" id="IPR036396">
    <property type="entry name" value="Cyt_P450_sf"/>
</dbReference>
<evidence type="ECO:0000256" key="3">
    <source>
        <dbReference type="ARBA" id="ARBA00022723"/>
    </source>
</evidence>
<sequence>MSVIIILTVTIFLSLLYTYILHPAFFTPFSKVPFAHPTSSISSLWITWKRRQGHEVRTIHKAHQQLGPVVRLGPNEVSVNSLDGLRKIYAGSWDRHEWFLQVRAFGEVPNLSSMLVKKEHSVRKRILAPVYTKSYILGSEDFRILAGVLLFERFFPYLDSVTRSREEVNVLNLGAAAGVEFLSAYMVGVQNGFNLLGKGKELVQRKYLENAKKKLSPLMGAKITDDIKLAVEESEEEVLQMCKRAKRSMEKAASGSNEVETSSHPVVFAQMRELIPSKEGITDQEELLHHIASEFLDNLDAGREGSAITLTYAIHELSKQPLLEAALRKELMTLEPPLIYPAGSKEVSESILRGLDKLPLLDAILTETLRLYPTTQVPLRRVVPEGGATIDNYFIPPGVTIHSSSHCLNRNSAAFSEPEEWKPERWRCAEDTQDGNMEKQDAESNPRRWFWTFGSGSRMCIGNHLMVLILKLLLAAIYTNFKITIVDDDDIQQSENAVIAGPVGGKLIVKFSRVG</sequence>
<comment type="cofactor">
    <cofactor evidence="1 5">
        <name>heme</name>
        <dbReference type="ChEBI" id="CHEBI:30413"/>
    </cofactor>
</comment>
<dbReference type="GO" id="GO:0016705">
    <property type="term" value="F:oxidoreductase activity, acting on paired donors, with incorporation or reduction of molecular oxygen"/>
    <property type="evidence" value="ECO:0007669"/>
    <property type="project" value="InterPro"/>
</dbReference>
<proteinExistence type="inferred from homology"/>
<evidence type="ECO:0000256" key="6">
    <source>
        <dbReference type="RuleBase" id="RU000461"/>
    </source>
</evidence>
<dbReference type="InterPro" id="IPR001128">
    <property type="entry name" value="Cyt_P450"/>
</dbReference>
<dbReference type="Pfam" id="PF00067">
    <property type="entry name" value="p450"/>
    <property type="match status" value="1"/>
</dbReference>
<evidence type="ECO:0000313" key="7">
    <source>
        <dbReference type="EMBL" id="KAF2672410.1"/>
    </source>
</evidence>
<dbReference type="InterPro" id="IPR017972">
    <property type="entry name" value="Cyt_P450_CS"/>
</dbReference>
<keyword evidence="6" id="KW-0503">Monooxygenase</keyword>
<dbReference type="PRINTS" id="PR00465">
    <property type="entry name" value="EP450IV"/>
</dbReference>
<dbReference type="PANTHER" id="PTHR24305">
    <property type="entry name" value="CYTOCHROME P450"/>
    <property type="match status" value="1"/>
</dbReference>
<keyword evidence="8" id="KW-1185">Reference proteome</keyword>
<dbReference type="Gene3D" id="1.10.630.10">
    <property type="entry name" value="Cytochrome P450"/>
    <property type="match status" value="1"/>
</dbReference>
<dbReference type="EMBL" id="MU004232">
    <property type="protein sequence ID" value="KAF2672410.1"/>
    <property type="molecule type" value="Genomic_DNA"/>
</dbReference>
<dbReference type="PRINTS" id="PR00385">
    <property type="entry name" value="P450"/>
</dbReference>
<keyword evidence="4 5" id="KW-0408">Iron</keyword>
<dbReference type="GO" id="GO:0004497">
    <property type="term" value="F:monooxygenase activity"/>
    <property type="evidence" value="ECO:0007669"/>
    <property type="project" value="UniProtKB-KW"/>
</dbReference>
<name>A0A6A6UKU9_9PEZI</name>
<keyword evidence="3 5" id="KW-0479">Metal-binding</keyword>
<evidence type="ECO:0000256" key="1">
    <source>
        <dbReference type="ARBA" id="ARBA00001971"/>
    </source>
</evidence>
<evidence type="ECO:0000256" key="4">
    <source>
        <dbReference type="ARBA" id="ARBA00023004"/>
    </source>
</evidence>
<dbReference type="InterPro" id="IPR002403">
    <property type="entry name" value="Cyt_P450_E_grp-IV"/>
</dbReference>
<dbReference type="PANTHER" id="PTHR24305:SF166">
    <property type="entry name" value="CYTOCHROME P450 12A4, MITOCHONDRIAL-RELATED"/>
    <property type="match status" value="1"/>
</dbReference>
<keyword evidence="6" id="KW-0560">Oxidoreductase</keyword>
<evidence type="ECO:0000256" key="2">
    <source>
        <dbReference type="ARBA" id="ARBA00010617"/>
    </source>
</evidence>
<reference evidence="7" key="1">
    <citation type="journal article" date="2020" name="Stud. Mycol.">
        <title>101 Dothideomycetes genomes: a test case for predicting lifestyles and emergence of pathogens.</title>
        <authorList>
            <person name="Haridas S."/>
            <person name="Albert R."/>
            <person name="Binder M."/>
            <person name="Bloem J."/>
            <person name="Labutti K."/>
            <person name="Salamov A."/>
            <person name="Andreopoulos B."/>
            <person name="Baker S."/>
            <person name="Barry K."/>
            <person name="Bills G."/>
            <person name="Bluhm B."/>
            <person name="Cannon C."/>
            <person name="Castanera R."/>
            <person name="Culley D."/>
            <person name="Daum C."/>
            <person name="Ezra D."/>
            <person name="Gonzalez J."/>
            <person name="Henrissat B."/>
            <person name="Kuo A."/>
            <person name="Liang C."/>
            <person name="Lipzen A."/>
            <person name="Lutzoni F."/>
            <person name="Magnuson J."/>
            <person name="Mondo S."/>
            <person name="Nolan M."/>
            <person name="Ohm R."/>
            <person name="Pangilinan J."/>
            <person name="Park H.-J."/>
            <person name="Ramirez L."/>
            <person name="Alfaro M."/>
            <person name="Sun H."/>
            <person name="Tritt A."/>
            <person name="Yoshinaga Y."/>
            <person name="Zwiers L.-H."/>
            <person name="Turgeon B."/>
            <person name="Goodwin S."/>
            <person name="Spatafora J."/>
            <person name="Crous P."/>
            <person name="Grigoriev I."/>
        </authorList>
    </citation>
    <scope>NUCLEOTIDE SEQUENCE</scope>
    <source>
        <strain evidence="7">CBS 115976</strain>
    </source>
</reference>
<dbReference type="AlphaFoldDB" id="A0A6A6UKU9"/>
<accession>A0A6A6UKU9</accession>